<evidence type="ECO:0000313" key="3">
    <source>
        <dbReference type="EMBL" id="QGZ42823.1"/>
    </source>
</evidence>
<dbReference type="Pfam" id="PF20432">
    <property type="entry name" value="Xre-like-HTH"/>
    <property type="match status" value="1"/>
</dbReference>
<evidence type="ECO:0000259" key="2">
    <source>
        <dbReference type="Pfam" id="PF20432"/>
    </source>
</evidence>
<reference evidence="3 6" key="3">
    <citation type="submission" date="2019-12" db="EMBL/GenBank/DDBJ databases">
        <title>Draft Genome Sequences of Six Type Strains of the Genus Massilia.</title>
        <authorList>
            <person name="Miess H."/>
            <person name="Frediansyah A."/>
            <person name="Goeker M."/>
            <person name="Gross H."/>
        </authorList>
    </citation>
    <scope>NUCLEOTIDE SEQUENCE [LARGE SCALE GENOMIC DNA]</scope>
    <source>
        <strain evidence="3 6">DSM 26639</strain>
    </source>
</reference>
<dbReference type="EMBL" id="CP046904">
    <property type="protein sequence ID" value="QGZ42823.1"/>
    <property type="molecule type" value="Genomic_DNA"/>
</dbReference>
<dbReference type="EMBL" id="VLKW01000010">
    <property type="protein sequence ID" value="TWI44073.1"/>
    <property type="molecule type" value="Genomic_DNA"/>
</dbReference>
<evidence type="ECO:0000259" key="1">
    <source>
        <dbReference type="Pfam" id="PF09722"/>
    </source>
</evidence>
<dbReference type="Proteomes" id="UP000315112">
    <property type="component" value="Unassembled WGS sequence"/>
</dbReference>
<dbReference type="RefSeq" id="WP_145879592.1">
    <property type="nucleotide sequence ID" value="NZ_CP046904.1"/>
</dbReference>
<dbReference type="AlphaFoldDB" id="A0A562PIB2"/>
<dbReference type="Pfam" id="PF09722">
    <property type="entry name" value="Xre_MbcA_ParS_C"/>
    <property type="match status" value="1"/>
</dbReference>
<name>A0A562PIB2_9BURK</name>
<keyword evidence="6" id="KW-1185">Reference proteome</keyword>
<gene>
    <name evidence="3" type="ORF">GO485_29815</name>
    <name evidence="4" type="ORF">IP92_04592</name>
</gene>
<sequence length="145" mass="16492">MNPAYAYPKSRFEPVVPVDLNAREERERLSKSALKGFFKLAAAWKLRDDDARELLGGLSSSTFYEWKKNPERVLEVDRITRISYLLGIYKSLHIIYGDQLADEWVSLPNKNTIFGGRTPLAYMQAGGLLAMQTVRKLLDARRGGL</sequence>
<dbReference type="InterPro" id="IPR024467">
    <property type="entry name" value="Xre/MbcA/ParS-like_toxin-bd"/>
</dbReference>
<evidence type="ECO:0000313" key="4">
    <source>
        <dbReference type="EMBL" id="TWI44073.1"/>
    </source>
</evidence>
<dbReference type="GO" id="GO:0003677">
    <property type="term" value="F:DNA binding"/>
    <property type="evidence" value="ECO:0007669"/>
    <property type="project" value="InterPro"/>
</dbReference>
<feature type="domain" description="Antitoxin Xre/MbcA/ParS-like toxin-binding" evidence="1">
    <location>
        <begin position="92"/>
        <end position="144"/>
    </location>
</feature>
<reference evidence="4 5" key="1">
    <citation type="journal article" date="2015" name="Stand. Genomic Sci.">
        <title>Genomic Encyclopedia of Bacterial and Archaeal Type Strains, Phase III: the genomes of soil and plant-associated and newly described type strains.</title>
        <authorList>
            <person name="Whitman W.B."/>
            <person name="Woyke T."/>
            <person name="Klenk H.P."/>
            <person name="Zhou Y."/>
            <person name="Lilburn T.G."/>
            <person name="Beck B.J."/>
            <person name="De Vos P."/>
            <person name="Vandamme P."/>
            <person name="Eisen J.A."/>
            <person name="Garrity G."/>
            <person name="Hugenholtz P."/>
            <person name="Kyrpides N.C."/>
        </authorList>
    </citation>
    <scope>NUCLEOTIDE SEQUENCE [LARGE SCALE GENOMIC DNA]</scope>
    <source>
        <strain evidence="4 5">CGMCC 1.10685</strain>
    </source>
</reference>
<protein>
    <submittedName>
        <fullName evidence="3">DUF2384 domain-containing protein</fullName>
    </submittedName>
    <submittedName>
        <fullName evidence="4">Uncharacterized protein DUF2384</fullName>
    </submittedName>
</protein>
<proteinExistence type="predicted"/>
<dbReference type="InterPro" id="IPR046847">
    <property type="entry name" value="Xre-like_HTH"/>
</dbReference>
<accession>A0A562PIB2</accession>
<reference evidence="4" key="2">
    <citation type="submission" date="2019-07" db="EMBL/GenBank/DDBJ databases">
        <authorList>
            <person name="Whitman W."/>
            <person name="Huntemann M."/>
            <person name="Clum A."/>
            <person name="Pillay M."/>
            <person name="Palaniappan K."/>
            <person name="Varghese N."/>
            <person name="Mikhailova N."/>
            <person name="Stamatis D."/>
            <person name="Reddy T."/>
            <person name="Daum C."/>
            <person name="Shapiro N."/>
            <person name="Ivanova N."/>
            <person name="Kyrpides N."/>
            <person name="Woyke T."/>
        </authorList>
    </citation>
    <scope>NUCLEOTIDE SEQUENCE</scope>
    <source>
        <strain evidence="4">CGMCC 1.10685</strain>
    </source>
</reference>
<evidence type="ECO:0000313" key="6">
    <source>
        <dbReference type="Proteomes" id="UP000437862"/>
    </source>
</evidence>
<dbReference type="OrthoDB" id="117888at2"/>
<organism evidence="4 5">
    <name type="scientific">Pseudoduganella flava</name>
    <dbReference type="NCBI Taxonomy" id="871742"/>
    <lineage>
        <taxon>Bacteria</taxon>
        <taxon>Pseudomonadati</taxon>
        <taxon>Pseudomonadota</taxon>
        <taxon>Betaproteobacteria</taxon>
        <taxon>Burkholderiales</taxon>
        <taxon>Oxalobacteraceae</taxon>
        <taxon>Telluria group</taxon>
        <taxon>Pseudoduganella</taxon>
    </lineage>
</organism>
<feature type="domain" description="Antitoxin Xre-like helix-turn-helix" evidence="2">
    <location>
        <begin position="33"/>
        <end position="87"/>
    </location>
</feature>
<dbReference type="Proteomes" id="UP000437862">
    <property type="component" value="Chromosome"/>
</dbReference>
<evidence type="ECO:0000313" key="5">
    <source>
        <dbReference type="Proteomes" id="UP000315112"/>
    </source>
</evidence>